<dbReference type="Proteomes" id="UP000807353">
    <property type="component" value="Unassembled WGS sequence"/>
</dbReference>
<name>A0A9P6CIM9_9AGAR</name>
<organism evidence="1 2">
    <name type="scientific">Collybia nuda</name>
    <dbReference type="NCBI Taxonomy" id="64659"/>
    <lineage>
        <taxon>Eukaryota</taxon>
        <taxon>Fungi</taxon>
        <taxon>Dikarya</taxon>
        <taxon>Basidiomycota</taxon>
        <taxon>Agaricomycotina</taxon>
        <taxon>Agaricomycetes</taxon>
        <taxon>Agaricomycetidae</taxon>
        <taxon>Agaricales</taxon>
        <taxon>Tricholomatineae</taxon>
        <taxon>Clitocybaceae</taxon>
        <taxon>Collybia</taxon>
    </lineage>
</organism>
<proteinExistence type="predicted"/>
<dbReference type="EMBL" id="MU150276">
    <property type="protein sequence ID" value="KAF9461993.1"/>
    <property type="molecule type" value="Genomic_DNA"/>
</dbReference>
<reference evidence="1" key="1">
    <citation type="submission" date="2020-11" db="EMBL/GenBank/DDBJ databases">
        <authorList>
            <consortium name="DOE Joint Genome Institute"/>
            <person name="Ahrendt S."/>
            <person name="Riley R."/>
            <person name="Andreopoulos W."/>
            <person name="Labutti K."/>
            <person name="Pangilinan J."/>
            <person name="Ruiz-Duenas F.J."/>
            <person name="Barrasa J.M."/>
            <person name="Sanchez-Garcia M."/>
            <person name="Camarero S."/>
            <person name="Miyauchi S."/>
            <person name="Serrano A."/>
            <person name="Linde D."/>
            <person name="Babiker R."/>
            <person name="Drula E."/>
            <person name="Ayuso-Fernandez I."/>
            <person name="Pacheco R."/>
            <person name="Padilla G."/>
            <person name="Ferreira P."/>
            <person name="Barriuso J."/>
            <person name="Kellner H."/>
            <person name="Castanera R."/>
            <person name="Alfaro M."/>
            <person name="Ramirez L."/>
            <person name="Pisabarro A.G."/>
            <person name="Kuo A."/>
            <person name="Tritt A."/>
            <person name="Lipzen A."/>
            <person name="He G."/>
            <person name="Yan M."/>
            <person name="Ng V."/>
            <person name="Cullen D."/>
            <person name="Martin F."/>
            <person name="Rosso M.-N."/>
            <person name="Henrissat B."/>
            <person name="Hibbett D."/>
            <person name="Martinez A.T."/>
            <person name="Grigoriev I.V."/>
        </authorList>
    </citation>
    <scope>NUCLEOTIDE SEQUENCE</scope>
    <source>
        <strain evidence="1">CBS 247.69</strain>
    </source>
</reference>
<evidence type="ECO:0000313" key="1">
    <source>
        <dbReference type="EMBL" id="KAF9461993.1"/>
    </source>
</evidence>
<gene>
    <name evidence="1" type="ORF">BDZ94DRAFT_758704</name>
</gene>
<dbReference type="AlphaFoldDB" id="A0A9P6CIM9"/>
<sequence>MIQTPIIYVPKIVPDPPSILRQLAYCDSCPVPGPRRDPDGWFTSPPTVLHGEMYGRHDIPVECSIRYDPDYGGMFTQIYG</sequence>
<keyword evidence="2" id="KW-1185">Reference proteome</keyword>
<comment type="caution">
    <text evidence="1">The sequence shown here is derived from an EMBL/GenBank/DDBJ whole genome shotgun (WGS) entry which is preliminary data.</text>
</comment>
<evidence type="ECO:0000313" key="2">
    <source>
        <dbReference type="Proteomes" id="UP000807353"/>
    </source>
</evidence>
<protein>
    <submittedName>
        <fullName evidence="1">Uncharacterized protein</fullName>
    </submittedName>
</protein>
<accession>A0A9P6CIM9</accession>